<dbReference type="PANTHER" id="PTHR13944">
    <property type="entry name" value="AGAP007712-PA"/>
    <property type="match status" value="1"/>
</dbReference>
<evidence type="ECO:0000259" key="13">
    <source>
        <dbReference type="PROSITE" id="PS50081"/>
    </source>
</evidence>
<dbReference type="InterPro" id="IPR035899">
    <property type="entry name" value="DBL_dom_sf"/>
</dbReference>
<proteinExistence type="predicted"/>
<keyword evidence="7" id="KW-0862">Zinc</keyword>
<keyword evidence="5" id="KW-0479">Metal-binding</keyword>
<feature type="domain" description="PH" evidence="11">
    <location>
        <begin position="1164"/>
        <end position="1266"/>
    </location>
</feature>
<dbReference type="CDD" id="cd00160">
    <property type="entry name" value="RhoGEF"/>
    <property type="match status" value="1"/>
</dbReference>
<dbReference type="GO" id="GO:0008270">
    <property type="term" value="F:zinc ion binding"/>
    <property type="evidence" value="ECO:0007669"/>
    <property type="project" value="UniProtKB-KW"/>
</dbReference>
<feature type="compositionally biased region" description="Basic and acidic residues" evidence="10">
    <location>
        <begin position="1504"/>
        <end position="1527"/>
    </location>
</feature>
<feature type="compositionally biased region" description="Polar residues" evidence="10">
    <location>
        <begin position="473"/>
        <end position="483"/>
    </location>
</feature>
<dbReference type="PROSITE" id="PS00479">
    <property type="entry name" value="ZF_DAG_PE_1"/>
    <property type="match status" value="1"/>
</dbReference>
<feature type="compositionally biased region" description="Polar residues" evidence="10">
    <location>
        <begin position="1393"/>
        <end position="1405"/>
    </location>
</feature>
<evidence type="ECO:0000259" key="12">
    <source>
        <dbReference type="PROSITE" id="PS50010"/>
    </source>
</evidence>
<feature type="compositionally biased region" description="Basic and acidic residues" evidence="10">
    <location>
        <begin position="715"/>
        <end position="726"/>
    </location>
</feature>
<dbReference type="Gene3D" id="2.30.29.30">
    <property type="entry name" value="Pleckstrin-homology domain (PH domain)/Phosphotyrosine-binding domain (PTB)"/>
    <property type="match status" value="1"/>
</dbReference>
<dbReference type="SMART" id="SM00233">
    <property type="entry name" value="PH"/>
    <property type="match status" value="1"/>
</dbReference>
<evidence type="ECO:0000256" key="4">
    <source>
        <dbReference type="ARBA" id="ARBA00022658"/>
    </source>
</evidence>
<feature type="compositionally biased region" description="Basic and acidic residues" evidence="10">
    <location>
        <begin position="839"/>
        <end position="854"/>
    </location>
</feature>
<dbReference type="SMART" id="SM00109">
    <property type="entry name" value="C1"/>
    <property type="match status" value="1"/>
</dbReference>
<feature type="domain" description="DH" evidence="12">
    <location>
        <begin position="925"/>
        <end position="1122"/>
    </location>
</feature>
<dbReference type="Gene3D" id="1.25.40.20">
    <property type="entry name" value="Ankyrin repeat-containing domain"/>
    <property type="match status" value="1"/>
</dbReference>
<feature type="region of interest" description="Disordered" evidence="10">
    <location>
        <begin position="412"/>
        <end position="489"/>
    </location>
</feature>
<dbReference type="PROSITE" id="PS50003">
    <property type="entry name" value="PH_DOMAIN"/>
    <property type="match status" value="1"/>
</dbReference>
<dbReference type="PROSITE" id="PS50081">
    <property type="entry name" value="ZF_DAG_PE_2"/>
    <property type="match status" value="1"/>
</dbReference>
<dbReference type="CDD" id="cd20876">
    <property type="entry name" value="C1_p190RhoGEF"/>
    <property type="match status" value="1"/>
</dbReference>
<name>A0A8D3A348_SCOMX</name>
<evidence type="ECO:0000313" key="14">
    <source>
        <dbReference type="Ensembl" id="ENSSMAP00000011734.2"/>
    </source>
</evidence>
<dbReference type="GO" id="GO:0005737">
    <property type="term" value="C:cytoplasm"/>
    <property type="evidence" value="ECO:0007669"/>
    <property type="project" value="UniProtKB-SubCell"/>
</dbReference>
<evidence type="ECO:0000256" key="7">
    <source>
        <dbReference type="ARBA" id="ARBA00022833"/>
    </source>
</evidence>
<feature type="region of interest" description="Disordered" evidence="10">
    <location>
        <begin position="566"/>
        <end position="596"/>
    </location>
</feature>
<keyword evidence="6" id="KW-0863">Zinc-finger</keyword>
<dbReference type="Pfam" id="PF00621">
    <property type="entry name" value="RhoGEF"/>
    <property type="match status" value="1"/>
</dbReference>
<feature type="region of interest" description="Disordered" evidence="10">
    <location>
        <begin position="1760"/>
        <end position="1779"/>
    </location>
</feature>
<feature type="compositionally biased region" description="Low complexity" evidence="10">
    <location>
        <begin position="578"/>
        <end position="589"/>
    </location>
</feature>
<dbReference type="GO" id="GO:0035023">
    <property type="term" value="P:regulation of Rho protein signal transduction"/>
    <property type="evidence" value="ECO:0007669"/>
    <property type="project" value="TreeGrafter"/>
</dbReference>
<evidence type="ECO:0000259" key="11">
    <source>
        <dbReference type="PROSITE" id="PS50003"/>
    </source>
</evidence>
<feature type="region of interest" description="Disordered" evidence="10">
    <location>
        <begin position="509"/>
        <end position="539"/>
    </location>
</feature>
<feature type="compositionally biased region" description="Polar residues" evidence="10">
    <location>
        <begin position="430"/>
        <end position="452"/>
    </location>
</feature>
<protein>
    <recommendedName>
        <fullName evidence="16">Rho guanine nucleotide exchange factor 28-like</fullName>
    </recommendedName>
</protein>
<dbReference type="GO" id="GO:0005085">
    <property type="term" value="F:guanyl-nucleotide exchange factor activity"/>
    <property type="evidence" value="ECO:0007669"/>
    <property type="project" value="UniProtKB-KW"/>
</dbReference>
<evidence type="ECO:0000256" key="2">
    <source>
        <dbReference type="ARBA" id="ARBA00022490"/>
    </source>
</evidence>
<keyword evidence="2" id="KW-0963">Cytoplasm</keyword>
<dbReference type="SUPFAM" id="SSF50729">
    <property type="entry name" value="PH domain-like"/>
    <property type="match status" value="1"/>
</dbReference>
<dbReference type="InterPro" id="IPR046349">
    <property type="entry name" value="C1-like_sf"/>
</dbReference>
<evidence type="ECO:0008006" key="16">
    <source>
        <dbReference type="Google" id="ProtNLM"/>
    </source>
</evidence>
<keyword evidence="4" id="KW-0344">Guanine-nucleotide releasing factor</keyword>
<feature type="coiled-coil region" evidence="9">
    <location>
        <begin position="1569"/>
        <end position="1627"/>
    </location>
</feature>
<comment type="subcellular location">
    <subcellularLocation>
        <location evidence="1">Cytoplasm</location>
    </subcellularLocation>
</comment>
<dbReference type="GeneTree" id="ENSGT00940000155831"/>
<keyword evidence="3" id="KW-0597">Phosphoprotein</keyword>
<dbReference type="SMART" id="SM00325">
    <property type="entry name" value="RhoGEF"/>
    <property type="match status" value="1"/>
</dbReference>
<feature type="region of interest" description="Disordered" evidence="10">
    <location>
        <begin position="791"/>
        <end position="883"/>
    </location>
</feature>
<dbReference type="SUPFAM" id="SSF48403">
    <property type="entry name" value="Ankyrin repeat"/>
    <property type="match status" value="1"/>
</dbReference>
<dbReference type="InterPro" id="IPR011993">
    <property type="entry name" value="PH-like_dom_sf"/>
</dbReference>
<feature type="region of interest" description="Disordered" evidence="10">
    <location>
        <begin position="1378"/>
        <end position="1435"/>
    </location>
</feature>
<dbReference type="Gene3D" id="3.30.60.20">
    <property type="match status" value="1"/>
</dbReference>
<dbReference type="CDD" id="cd14680">
    <property type="entry name" value="PH_p190RhoGEF"/>
    <property type="match status" value="1"/>
</dbReference>
<keyword evidence="8 9" id="KW-0175">Coiled coil</keyword>
<dbReference type="InterPro" id="IPR001849">
    <property type="entry name" value="PH_domain"/>
</dbReference>
<dbReference type="PANTHER" id="PTHR13944:SF22">
    <property type="entry name" value="RHO GUANINE NUCLEOTIDE EXCHANGE FACTOR 28"/>
    <property type="match status" value="1"/>
</dbReference>
<dbReference type="FunFam" id="1.20.900.10:FF:000004">
    <property type="entry name" value="Rho guanine nucleotide exchange factor 2"/>
    <property type="match status" value="1"/>
</dbReference>
<dbReference type="Pfam" id="PF00130">
    <property type="entry name" value="C1_1"/>
    <property type="match status" value="1"/>
</dbReference>
<dbReference type="FunFam" id="2.30.29.30:FF:000021">
    <property type="entry name" value="Rho guanine nucleotide exchange factor 2"/>
    <property type="match status" value="1"/>
</dbReference>
<reference evidence="14" key="2">
    <citation type="submission" date="2025-08" db="UniProtKB">
        <authorList>
            <consortium name="Ensembl"/>
        </authorList>
    </citation>
    <scope>IDENTIFICATION</scope>
</reference>
<dbReference type="Proteomes" id="UP000694558">
    <property type="component" value="Chromosome 9"/>
</dbReference>
<evidence type="ECO:0000256" key="5">
    <source>
        <dbReference type="ARBA" id="ARBA00022723"/>
    </source>
</evidence>
<dbReference type="InterPro" id="IPR037819">
    <property type="entry name" value="ARHGEF28_PH"/>
</dbReference>
<feature type="compositionally biased region" description="Low complexity" evidence="10">
    <location>
        <begin position="1411"/>
        <end position="1425"/>
    </location>
</feature>
<dbReference type="InterPro" id="IPR000219">
    <property type="entry name" value="DH_dom"/>
</dbReference>
<evidence type="ECO:0000256" key="8">
    <source>
        <dbReference type="ARBA" id="ARBA00023054"/>
    </source>
</evidence>
<evidence type="ECO:0000256" key="9">
    <source>
        <dbReference type="SAM" id="Coils"/>
    </source>
</evidence>
<sequence>MSVVLPAVAVQMELSRRKVPLYGQAKVFALLEGLDSVPLDAEVYVVLEGSTLVHVTRAQSDVMLCFIVPGHNLAEMVSVQAYLCSETTPLTWVGGASLEYVQDDAQDLAEHLVTHGHCLSSADHKELRSLFNVGQESSRWATDRCVALAMANLDIPRNWNVLGGHGGDEPRPRESPLHLAVRWGLCRLAELLLCQPGGLMAVSLPNEEGVTPLQLAQTAGNTDLLVLLTHPPNPLATPPAGLSQVWADRSRLLRYCHDTGNLTLTVRQNLRWSSEEGRHADVLLLRGRLRDEDFLGEIKALRRERVETILGKEELVDDPSENALCPGINGGNSAAGENDYEEPLMFRLNERDGEDDPSQPDSEKSQSARENQGLSPTLAAAARLSAMIHGKDRVYANTMLVDQVEDADIRYRSPGEEEEASPVPHVGSQRWDSFSTTPPDSGSCSQHRLTSSPRDEKRGIQAPSLENPREPSPCTSPHSPMATSPSFPSSPLASAFRLFEGVQRRQRQSCLPASPALNRRGCSLTEPSRGLSPSLECDSGEEDILGHSYPCSSSKQRSFLRSSSGEERDCFNASPDFNSANSNSTQASTKHPEEAEVRLRSYSYSSPKAKPSRPLLNREAAITDLAEEQRAFSLTETPREKRVLGFRERAQSAEEESSASLQHLTLTEFLKEIEDEEWDKYIIPSKAESEKYKVSRTFSFLKSRMSSTRNKTKVKGKEVKEGKEKSGAANGHQFVPVSPSGPALCVACDKSVSGKELLQCSNCFLNVHKNCRESAAACGKKLQERNALLVKSKTSSLPPNSVKDNSVFSPSSSASLPTMSREKRETVAPLTKSLSISIDSRRPSDSAGADRECSEATCTSSLLSDEGTPVAATPPSTDPPITTQDAVDAPLLSDLSADLLGLDVESWSLAVGPDFCRQHDRHTVKRQDVIYELMQTELHHIQTLTVMSEVFRRGMLEELQLDWDCVARIFPCLDPLLLFHRNLFGALQERRQAAAQPENPRYYLIHQIGDILLQQFSDENAEKMKQVYGDFCSHHTEAVNVFKELQQQNKKLQNFVRQQSNKSVVRRREVPEFILLVTQRITKYPVLLERILHYTREGSQEHTDLSSALAQIRDVIAAVDLTVNKYERCQELQEVLARLENKSFAKLKNGKEFRKQDLLSKHRHLQHKGLVFWKTATGRLKDTLALLLTDVLVFLQEKDQRFVFAAVDQKPPVIPLQKLIVREVANEERGMFLISASSVGPEMYEVHTTTREERNAWMRHIRQAVESCPEEEEEEDRSAESEEVRRAAEVRVQKIIKFQDTLLGQDQQICTSLEEKLHLYAELTELTLHSPEPVPHRHLLVQPDTDSETPQPASSLLTAALREAENLATMLQARDALSAQSPSSPVRGPECCSYNSHGSSIQESPSEPDYLSTLSMSSTSLGSDTELTGLDGVPCSPAVELRRGDTKGTLLKVAESVQSLTQLLYSLQAAVTLQDSCYEVQKLLLQEGERPQLRTLSSLQNSLEQEKQRSIEKKKEDAEKKGLERKKEEVDGLQKLHMRLKQEQQRWDKECLVREKQQSEQESVLEQREQRCLLEAERLRSEREELEAHMLEYQQNLDRLREGQRSVEREKEKIEAQQRLLQSWRHSRQSSLPVTIPLDGYKVSSHSRSGSLDGSSSVYQNEAAFLTSLQQNQPRQPANHNNLHQCLLSTSRKNRDGPLLGPGYAANLGLSASLYNSLNTLLSQAHGKQPPDGRAYPKYGGSHGCTLHDAVHPFSSRVAAQPQRTDDTDFSPPLDRRPLGPWRFEVTGHGLCEDYSSSSSPSLTPLLPPQAYLSLEGQNGEEGAEENIVYL</sequence>
<feature type="region of interest" description="Disordered" evidence="10">
    <location>
        <begin position="318"/>
        <end position="374"/>
    </location>
</feature>
<evidence type="ECO:0000256" key="6">
    <source>
        <dbReference type="ARBA" id="ARBA00022771"/>
    </source>
</evidence>
<feature type="region of interest" description="Disordered" evidence="10">
    <location>
        <begin position="709"/>
        <end position="733"/>
    </location>
</feature>
<dbReference type="InterPro" id="IPR051632">
    <property type="entry name" value="Rho_GEF"/>
</dbReference>
<dbReference type="Gene3D" id="1.20.900.10">
    <property type="entry name" value="Dbl homology (DH) domain"/>
    <property type="match status" value="1"/>
</dbReference>
<dbReference type="SUPFAM" id="SSF48065">
    <property type="entry name" value="DBL homology domain (DH-domain)"/>
    <property type="match status" value="1"/>
</dbReference>
<reference evidence="14" key="1">
    <citation type="submission" date="2023-05" db="EMBL/GenBank/DDBJ databases">
        <title>High-quality long-read genome of Scophthalmus maximus.</title>
        <authorList>
            <person name="Lien S."/>
            <person name="Martinez P."/>
        </authorList>
    </citation>
    <scope>NUCLEOTIDE SEQUENCE [LARGE SCALE GENOMIC DNA]</scope>
</reference>
<organism evidence="14 15">
    <name type="scientific">Scophthalmus maximus</name>
    <name type="common">Turbot</name>
    <name type="synonym">Psetta maxima</name>
    <dbReference type="NCBI Taxonomy" id="52904"/>
    <lineage>
        <taxon>Eukaryota</taxon>
        <taxon>Metazoa</taxon>
        <taxon>Chordata</taxon>
        <taxon>Craniata</taxon>
        <taxon>Vertebrata</taxon>
        <taxon>Euteleostomi</taxon>
        <taxon>Actinopterygii</taxon>
        <taxon>Neopterygii</taxon>
        <taxon>Teleostei</taxon>
        <taxon>Neoteleostei</taxon>
        <taxon>Acanthomorphata</taxon>
        <taxon>Carangaria</taxon>
        <taxon>Pleuronectiformes</taxon>
        <taxon>Pleuronectoidei</taxon>
        <taxon>Scophthalmidae</taxon>
        <taxon>Scophthalmus</taxon>
    </lineage>
</organism>
<dbReference type="InterPro" id="IPR036770">
    <property type="entry name" value="Ankyrin_rpt-contain_sf"/>
</dbReference>
<dbReference type="InterPro" id="IPR041020">
    <property type="entry name" value="PH_16"/>
</dbReference>
<dbReference type="InterPro" id="IPR002219">
    <property type="entry name" value="PKC_DAG/PE"/>
</dbReference>
<feature type="region of interest" description="Disordered" evidence="10">
    <location>
        <begin position="1497"/>
        <end position="1527"/>
    </location>
</feature>
<dbReference type="Ensembl" id="ENSSMAT00000011883.2">
    <property type="protein sequence ID" value="ENSSMAP00000011734.2"/>
    <property type="gene ID" value="ENSSMAG00000007177.2"/>
</dbReference>
<evidence type="ECO:0000256" key="1">
    <source>
        <dbReference type="ARBA" id="ARBA00004496"/>
    </source>
</evidence>
<feature type="domain" description="Phorbol-ester/DAG-type" evidence="13">
    <location>
        <begin position="731"/>
        <end position="778"/>
    </location>
</feature>
<evidence type="ECO:0000313" key="15">
    <source>
        <dbReference type="Proteomes" id="UP000694558"/>
    </source>
</evidence>
<accession>A0A8D3A348</accession>
<evidence type="ECO:0000256" key="10">
    <source>
        <dbReference type="SAM" id="MobiDB-lite"/>
    </source>
</evidence>
<dbReference type="PROSITE" id="PS50010">
    <property type="entry name" value="DH_2"/>
    <property type="match status" value="1"/>
</dbReference>
<dbReference type="Pfam" id="PF17838">
    <property type="entry name" value="PH_16"/>
    <property type="match status" value="1"/>
</dbReference>
<feature type="compositionally biased region" description="Low complexity" evidence="10">
    <location>
        <begin position="806"/>
        <end position="819"/>
    </location>
</feature>
<dbReference type="SUPFAM" id="SSF57889">
    <property type="entry name" value="Cysteine-rich domain"/>
    <property type="match status" value="1"/>
</dbReference>
<feature type="compositionally biased region" description="Polar residues" evidence="10">
    <location>
        <begin position="792"/>
        <end position="804"/>
    </location>
</feature>
<gene>
    <name evidence="14" type="primary">LOC118314000</name>
</gene>
<evidence type="ECO:0000256" key="3">
    <source>
        <dbReference type="ARBA" id="ARBA00022553"/>
    </source>
</evidence>